<dbReference type="GO" id="GO:0005975">
    <property type="term" value="P:carbohydrate metabolic process"/>
    <property type="evidence" value="ECO:0007669"/>
    <property type="project" value="InterPro"/>
</dbReference>
<dbReference type="EMBL" id="QEKH01000015">
    <property type="protein sequence ID" value="PVY41025.1"/>
    <property type="molecule type" value="Genomic_DNA"/>
</dbReference>
<dbReference type="InterPro" id="IPR012341">
    <property type="entry name" value="6hp_glycosidase-like_sf"/>
</dbReference>
<organism evidence="3 4">
    <name type="scientific">Victivallis vadensis</name>
    <dbReference type="NCBI Taxonomy" id="172901"/>
    <lineage>
        <taxon>Bacteria</taxon>
        <taxon>Pseudomonadati</taxon>
        <taxon>Lentisphaerota</taxon>
        <taxon>Lentisphaeria</taxon>
        <taxon>Victivallales</taxon>
        <taxon>Victivallaceae</taxon>
        <taxon>Victivallis</taxon>
    </lineage>
</organism>
<sequence length="391" mass="45730">MSNWQPVIERYERELTQSVIPFWEKHCVDRECGGYFTCLDRDGSVYDPAKYMWMQWRIVYVFAELHLSRFSRSGYLEIAEKGFDFLYRNGRDPNGWYYFALNRKGEPSMAPYSVFSDCFAAMGAAVLYKATREPVYRQAAEEAMNSYITRIESGNPAGQWNKSLPGKQSYLSLGHYMMLANLGLILDDALGGDRYSAELDRAVDLVLNKFWQPDRKLVFENILPDGSLDLESCQGRMLNPGHVLEAMWFLLNALARRGGDPDKERQICEIISSTLEFGWDRSHGGIFYFMDALGKPHIELQHDMKLWWVHNEALIACLYAYRSSGDEHFAEWFHKVDEWTWKRFPDPEYGEWFAYLNRQGEPTHMLKGGKWKTFFHLPRCLMVCSDLMRQF</sequence>
<keyword evidence="4" id="KW-1185">Reference proteome</keyword>
<comment type="similarity">
    <text evidence="1">Belongs to the N-acylglucosamine 2-epimerase family.</text>
</comment>
<reference evidence="3 4" key="1">
    <citation type="submission" date="2018-04" db="EMBL/GenBank/DDBJ databases">
        <title>Genomic Encyclopedia of Type Strains, Phase IV (KMG-IV): sequencing the most valuable type-strain genomes for metagenomic binning, comparative biology and taxonomic classification.</title>
        <authorList>
            <person name="Goeker M."/>
        </authorList>
    </citation>
    <scope>NUCLEOTIDE SEQUENCE [LARGE SCALE GENOMIC DNA]</scope>
    <source>
        <strain evidence="3 4">DSM 14823</strain>
    </source>
</reference>
<dbReference type="FunFam" id="1.50.10.10:FF:000021">
    <property type="entry name" value="N-acylglucosamine 2-epimerase"/>
    <property type="match status" value="1"/>
</dbReference>
<dbReference type="RefSeq" id="WP_116884230.1">
    <property type="nucleotide sequence ID" value="NZ_QEKH01000015.1"/>
</dbReference>
<evidence type="ECO:0000313" key="3">
    <source>
        <dbReference type="EMBL" id="PVY41025.1"/>
    </source>
</evidence>
<dbReference type="InterPro" id="IPR010819">
    <property type="entry name" value="AGE/CE"/>
</dbReference>
<dbReference type="InterPro" id="IPR008928">
    <property type="entry name" value="6-hairpin_glycosidase_sf"/>
</dbReference>
<dbReference type="GeneID" id="78295533"/>
<dbReference type="Proteomes" id="UP000245959">
    <property type="component" value="Unassembled WGS sequence"/>
</dbReference>
<comment type="caution">
    <text evidence="3">The sequence shown here is derived from an EMBL/GenBank/DDBJ whole genome shotgun (WGS) entry which is preliminary data.</text>
</comment>
<accession>A0A2U1AX72</accession>
<dbReference type="AlphaFoldDB" id="A0A2U1AX72"/>
<dbReference type="Gene3D" id="1.50.10.10">
    <property type="match status" value="1"/>
</dbReference>
<name>A0A2U1AX72_9BACT</name>
<dbReference type="PANTHER" id="PTHR15108">
    <property type="entry name" value="N-ACYLGLUCOSAMINE-2-EPIMERASE"/>
    <property type="match status" value="1"/>
</dbReference>
<evidence type="ECO:0000313" key="4">
    <source>
        <dbReference type="Proteomes" id="UP000245959"/>
    </source>
</evidence>
<proteinExistence type="inferred from homology"/>
<dbReference type="SUPFAM" id="SSF48208">
    <property type="entry name" value="Six-hairpin glycosidases"/>
    <property type="match status" value="1"/>
</dbReference>
<gene>
    <name evidence="3" type="ORF">C8D82_11576</name>
</gene>
<evidence type="ECO:0000256" key="2">
    <source>
        <dbReference type="ARBA" id="ARBA00023235"/>
    </source>
</evidence>
<keyword evidence="2" id="KW-0413">Isomerase</keyword>
<dbReference type="Pfam" id="PF07221">
    <property type="entry name" value="GlcNAc_2-epim"/>
    <property type="match status" value="1"/>
</dbReference>
<protein>
    <submittedName>
        <fullName evidence="3">N-acylglucosamine 2-epimerase</fullName>
    </submittedName>
</protein>
<evidence type="ECO:0000256" key="1">
    <source>
        <dbReference type="ARBA" id="ARBA00008558"/>
    </source>
</evidence>
<dbReference type="GO" id="GO:0016853">
    <property type="term" value="F:isomerase activity"/>
    <property type="evidence" value="ECO:0007669"/>
    <property type="project" value="UniProtKB-KW"/>
</dbReference>